<dbReference type="Pfam" id="PF07393">
    <property type="entry name" value="Sec10_HB"/>
    <property type="match status" value="1"/>
</dbReference>
<protein>
    <submittedName>
        <fullName evidence="8">Exocyst complex component 5</fullName>
    </submittedName>
</protein>
<proteinExistence type="inferred from homology"/>
<evidence type="ECO:0000313" key="8">
    <source>
        <dbReference type="EMBL" id="KAJ1981313.1"/>
    </source>
</evidence>
<accession>A0A9W8B2C8</accession>
<feature type="compositionally biased region" description="Polar residues" evidence="5">
    <location>
        <begin position="30"/>
        <end position="40"/>
    </location>
</feature>
<comment type="similarity">
    <text evidence="1">Belongs to the SEC10 family.</text>
</comment>
<evidence type="ECO:0000256" key="3">
    <source>
        <dbReference type="ARBA" id="ARBA00022483"/>
    </source>
</evidence>
<dbReference type="GO" id="GO:0000145">
    <property type="term" value="C:exocyst"/>
    <property type="evidence" value="ECO:0007669"/>
    <property type="project" value="TreeGrafter"/>
</dbReference>
<dbReference type="InterPro" id="IPR016024">
    <property type="entry name" value="ARM-type_fold"/>
</dbReference>
<reference evidence="8" key="1">
    <citation type="submission" date="2022-07" db="EMBL/GenBank/DDBJ databases">
        <title>Phylogenomic reconstructions and comparative analyses of Kickxellomycotina fungi.</title>
        <authorList>
            <person name="Reynolds N.K."/>
            <person name="Stajich J.E."/>
            <person name="Barry K."/>
            <person name="Grigoriev I.V."/>
            <person name="Crous P."/>
            <person name="Smith M.E."/>
        </authorList>
    </citation>
    <scope>NUCLEOTIDE SEQUENCE</scope>
    <source>
        <strain evidence="8">RSA 567</strain>
    </source>
</reference>
<dbReference type="AlphaFoldDB" id="A0A9W8B2C8"/>
<dbReference type="InterPro" id="IPR048627">
    <property type="entry name" value="Sec10_HB"/>
</dbReference>
<keyword evidence="4" id="KW-0175">Coiled coil</keyword>
<dbReference type="PANTHER" id="PTHR12100">
    <property type="entry name" value="SEC10"/>
    <property type="match status" value="1"/>
</dbReference>
<feature type="domain" description="Exocyst complex component Sec10-like alpha-helical bundle" evidence="6">
    <location>
        <begin position="244"/>
        <end position="951"/>
    </location>
</feature>
<comment type="caution">
    <text evidence="8">The sequence shown here is derived from an EMBL/GenBank/DDBJ whole genome shotgun (WGS) entry which is preliminary data.</text>
</comment>
<feature type="domain" description="Exocyst complex component Sec10 N-terminal" evidence="7">
    <location>
        <begin position="123"/>
        <end position="233"/>
    </location>
</feature>
<feature type="region of interest" description="Disordered" evidence="5">
    <location>
        <begin position="1"/>
        <end position="71"/>
    </location>
</feature>
<feature type="region of interest" description="Disordered" evidence="5">
    <location>
        <begin position="599"/>
        <end position="635"/>
    </location>
</feature>
<evidence type="ECO:0000256" key="5">
    <source>
        <dbReference type="SAM" id="MobiDB-lite"/>
    </source>
</evidence>
<evidence type="ECO:0000256" key="2">
    <source>
        <dbReference type="ARBA" id="ARBA00022448"/>
    </source>
</evidence>
<dbReference type="PANTHER" id="PTHR12100:SF0">
    <property type="entry name" value="EXOCYST COMPLEX COMPONENT 5"/>
    <property type="match status" value="1"/>
</dbReference>
<feature type="compositionally biased region" description="Low complexity" evidence="5">
    <location>
        <begin position="1"/>
        <end position="18"/>
    </location>
</feature>
<dbReference type="GO" id="GO:0006893">
    <property type="term" value="P:Golgi to plasma membrane transport"/>
    <property type="evidence" value="ECO:0007669"/>
    <property type="project" value="TreeGrafter"/>
</dbReference>
<evidence type="ECO:0000259" key="6">
    <source>
        <dbReference type="Pfam" id="PF07393"/>
    </source>
</evidence>
<feature type="region of interest" description="Disordered" evidence="5">
    <location>
        <begin position="553"/>
        <end position="587"/>
    </location>
</feature>
<name>A0A9W8B2C8_9FUNG</name>
<evidence type="ECO:0000313" key="9">
    <source>
        <dbReference type="Proteomes" id="UP001151582"/>
    </source>
</evidence>
<dbReference type="Proteomes" id="UP001151582">
    <property type="component" value="Unassembled WGS sequence"/>
</dbReference>
<dbReference type="EMBL" id="JANBQB010000130">
    <property type="protein sequence ID" value="KAJ1981313.1"/>
    <property type="molecule type" value="Genomic_DNA"/>
</dbReference>
<evidence type="ECO:0000259" key="7">
    <source>
        <dbReference type="Pfam" id="PF20667"/>
    </source>
</evidence>
<evidence type="ECO:0000256" key="1">
    <source>
        <dbReference type="ARBA" id="ARBA00006572"/>
    </source>
</evidence>
<dbReference type="InterPro" id="IPR048625">
    <property type="entry name" value="Sec10_N"/>
</dbReference>
<dbReference type="GO" id="GO:0006887">
    <property type="term" value="P:exocytosis"/>
    <property type="evidence" value="ECO:0007669"/>
    <property type="project" value="UniProtKB-KW"/>
</dbReference>
<gene>
    <name evidence="8" type="primary">SEC10</name>
    <name evidence="8" type="ORF">H4R34_002116</name>
</gene>
<dbReference type="Pfam" id="PF20667">
    <property type="entry name" value="Sec10_N"/>
    <property type="match status" value="1"/>
</dbReference>
<organism evidence="8 9">
    <name type="scientific">Dimargaris verticillata</name>
    <dbReference type="NCBI Taxonomy" id="2761393"/>
    <lineage>
        <taxon>Eukaryota</taxon>
        <taxon>Fungi</taxon>
        <taxon>Fungi incertae sedis</taxon>
        <taxon>Zoopagomycota</taxon>
        <taxon>Kickxellomycotina</taxon>
        <taxon>Dimargaritomycetes</taxon>
        <taxon>Dimargaritales</taxon>
        <taxon>Dimargaritaceae</taxon>
        <taxon>Dimargaris</taxon>
    </lineage>
</organism>
<keyword evidence="3" id="KW-0268">Exocytosis</keyword>
<keyword evidence="9" id="KW-1185">Reference proteome</keyword>
<dbReference type="InterPro" id="IPR009976">
    <property type="entry name" value="Sec10-like"/>
</dbReference>
<dbReference type="SUPFAM" id="SSF48371">
    <property type="entry name" value="ARM repeat"/>
    <property type="match status" value="1"/>
</dbReference>
<dbReference type="OrthoDB" id="125856at2759"/>
<keyword evidence="2" id="KW-0813">Transport</keyword>
<evidence type="ECO:0000256" key="4">
    <source>
        <dbReference type="ARBA" id="ARBA00023054"/>
    </source>
</evidence>
<sequence length="959" mass="106019">MAFPSGSRGSPRIPRSHGQGSGSSAVRVVTSATGLSSSHGTNRHRASPQAGRSAAPAYDPQRTMLSPSRRYQQDLDDTARHALTAHHFQSDFDAKDFIERVSGGLVLQSKRTSAGNQFDAPLFTRHFDIVAQELGKMQREIDQQMRDVEHVVQNSEAEYRATFQDIKVAFTKITHNFGALEGQVNGIGTAPIHIGEQLESIEREKMRAADVNDLIDFFTEFGRSGRSSRLEEMLVDGGPDGQCKAAIVTRRLNSIIQDSGDLGTSDRAKANIEQFCERLERDLLDSFDRSYRQRDTATMASCARALIEFNGGASCVQTYVNQHDFFMKMAEDQLNVAQDSYQSLAGINDLYTIPSSLENSLTPFFIEIRKMLRQEWDVISAVFPNALAVMQVLTQRVFAQSIQNYLENLLQLAEKDSQLAYLRILAMFHLCAGQLVSQLKHFDQDVIMPFLTSDDAGNGSSATSNSGNRMPTMALSTTMLLGTQSAASFSVTLGRCMDDLFVPYIENERYVDVETRFLMAVFQTTVAKFLGYATQRRVQKPKNVFSRTINQITGSAAGDGPEGGAAGNPPNDSGLAPSPLSKSGPGYSLPTLAASLSQFTSRSGGGQSPTPASPIAPGHTSNGGAGSLHSANSLSNRKPMQTVLSDEEVEQDETLPTVTRCLQLLKVHAEAMTRCVELSLSTDVPKHAVLLFGTLTEFLGGRYLDPALEIALDDLNDAPKGSEPDFRTFYTLRGVNQTVHLVQCHFQSVVVPLVASSPSHYREIMGHKNEFTLTLEHRLNQLVLRQIAVTATFFQTVLSRQRKQDYRPRDEDFQALSLATEPCGTIVDFLDRLHKTVIHCFDSKNQEQVLVEVGAALYQLLLEHYRSFVVSPLGGLVVSEDIAKYQEAIKKFHLPSLDERFAVLRNLGTIFLVRSDVLQSLLDEDTDLGRMDSKFLAPYLQMREDYRSARLGDLMGRVM</sequence>